<comment type="caution">
    <text evidence="12">The sequence shown here is derived from an EMBL/GenBank/DDBJ whole genome shotgun (WGS) entry which is preliminary data.</text>
</comment>
<evidence type="ECO:0000256" key="2">
    <source>
        <dbReference type="ARBA" id="ARBA00004687"/>
    </source>
</evidence>
<name>A0AAV2BFB4_9ARAC</name>
<keyword evidence="10 11" id="KW-0472">Membrane</keyword>
<dbReference type="GO" id="GO:0000009">
    <property type="term" value="F:alpha-1,6-mannosyltransferase activity"/>
    <property type="evidence" value="ECO:0007669"/>
    <property type="project" value="InterPro"/>
</dbReference>
<evidence type="ECO:0000256" key="5">
    <source>
        <dbReference type="ARBA" id="ARBA00022676"/>
    </source>
</evidence>
<evidence type="ECO:0000256" key="4">
    <source>
        <dbReference type="ARBA" id="ARBA00022502"/>
    </source>
</evidence>
<evidence type="ECO:0000256" key="6">
    <source>
        <dbReference type="ARBA" id="ARBA00022679"/>
    </source>
</evidence>
<feature type="transmembrane region" description="Helical" evidence="11">
    <location>
        <begin position="331"/>
        <end position="350"/>
    </location>
</feature>
<sequence length="484" mass="55953">MSAGNVFKFAIFVRIFVILLQVIFNRCVPDHNADAFRLPYEKGVGIANSVVSYLLEGFSRWDAQYFLHISLYSYTHENTLAFFPLFPVLLRYTSNILSIVFPFSLSPLNCTLLAGVLLNCILTSLSTVALYKCTQNVFQSEIFAFTSALLFCINPASVFFSAIYSESFFSLLTFCGLWALEKGCFFFALCGLSLSASIRSNGILSAGFLIYSFLKQHINYVFMSHHRLPAKLNVFLFSSTLLKIIVYLMLFSIPFLCYQVYCYLLFCTSVLSEYDLPEIVANFLTRNDLKVPSEPSKWCLWNIPLSYSYVQSRYWDVGFLRYFSIKQIPNFLLAAPIVIIVLVSSTKYFIRHRKELWHLGFIENKIYDASDVYSNIKCFPYFFHIFIITVFCILFIHIQVVTRMLCSSSPVLYWVAATAVLPANDRARFKLFKEHSHKNWLLLSLLFMKKLFLKSSIQGKIIFSYFVAYFLIGTFLHVNFFPWT</sequence>
<keyword evidence="6 11" id="KW-0808">Transferase</keyword>
<feature type="transmembrane region" description="Helical" evidence="11">
    <location>
        <begin position="234"/>
        <end position="261"/>
    </location>
</feature>
<evidence type="ECO:0000313" key="12">
    <source>
        <dbReference type="EMBL" id="CAL1294154.1"/>
    </source>
</evidence>
<keyword evidence="8 11" id="KW-0256">Endoplasmic reticulum</keyword>
<keyword evidence="7 11" id="KW-0812">Transmembrane</keyword>
<evidence type="ECO:0000256" key="11">
    <source>
        <dbReference type="RuleBase" id="RU363112"/>
    </source>
</evidence>
<evidence type="ECO:0000256" key="10">
    <source>
        <dbReference type="ARBA" id="ARBA00023136"/>
    </source>
</evidence>
<dbReference type="InterPro" id="IPR007315">
    <property type="entry name" value="PIG-V/Gpi18"/>
</dbReference>
<evidence type="ECO:0000256" key="9">
    <source>
        <dbReference type="ARBA" id="ARBA00022989"/>
    </source>
</evidence>
<accession>A0AAV2BFB4</accession>
<feature type="transmembrane region" description="Helical" evidence="11">
    <location>
        <begin position="143"/>
        <end position="165"/>
    </location>
</feature>
<dbReference type="GO" id="GO:0004376">
    <property type="term" value="F:GPI mannosyltransferase activity"/>
    <property type="evidence" value="ECO:0007669"/>
    <property type="project" value="InterPro"/>
</dbReference>
<evidence type="ECO:0000256" key="3">
    <source>
        <dbReference type="ARBA" id="ARBA00008698"/>
    </source>
</evidence>
<proteinExistence type="inferred from homology"/>
<comment type="pathway">
    <text evidence="2 11">Glycolipid biosynthesis; glycosylphosphatidylinositol-anchor biosynthesis.</text>
</comment>
<reference evidence="12 13" key="1">
    <citation type="submission" date="2024-04" db="EMBL/GenBank/DDBJ databases">
        <authorList>
            <person name="Rising A."/>
            <person name="Reimegard J."/>
            <person name="Sonavane S."/>
            <person name="Akerstrom W."/>
            <person name="Nylinder S."/>
            <person name="Hedman E."/>
            <person name="Kallberg Y."/>
        </authorList>
    </citation>
    <scope>NUCLEOTIDE SEQUENCE [LARGE SCALE GENOMIC DNA]</scope>
</reference>
<feature type="transmembrane region" description="Helical" evidence="11">
    <location>
        <begin position="185"/>
        <end position="214"/>
    </location>
</feature>
<evidence type="ECO:0000256" key="8">
    <source>
        <dbReference type="ARBA" id="ARBA00022824"/>
    </source>
</evidence>
<feature type="transmembrane region" description="Helical" evidence="11">
    <location>
        <begin position="111"/>
        <end position="131"/>
    </location>
</feature>
<keyword evidence="5 11" id="KW-0328">Glycosyltransferase</keyword>
<gene>
    <name evidence="12" type="ORF">LARSCL_LOCUS18565</name>
</gene>
<dbReference type="GO" id="GO:0006506">
    <property type="term" value="P:GPI anchor biosynthetic process"/>
    <property type="evidence" value="ECO:0007669"/>
    <property type="project" value="UniProtKB-KW"/>
</dbReference>
<comment type="function">
    <text evidence="11">Mannosyltransferase involved in glycosylphosphatidylinositol-anchor biosynthesis.</text>
</comment>
<protein>
    <recommendedName>
        <fullName evidence="11">GPI mannosyltransferase 2</fullName>
        <ecNumber evidence="11">2.4.1.-</ecNumber>
    </recommendedName>
</protein>
<dbReference type="Pfam" id="PF04188">
    <property type="entry name" value="Mannosyl_trans2"/>
    <property type="match status" value="1"/>
</dbReference>
<organism evidence="12 13">
    <name type="scientific">Larinioides sclopetarius</name>
    <dbReference type="NCBI Taxonomy" id="280406"/>
    <lineage>
        <taxon>Eukaryota</taxon>
        <taxon>Metazoa</taxon>
        <taxon>Ecdysozoa</taxon>
        <taxon>Arthropoda</taxon>
        <taxon>Chelicerata</taxon>
        <taxon>Arachnida</taxon>
        <taxon>Araneae</taxon>
        <taxon>Araneomorphae</taxon>
        <taxon>Entelegynae</taxon>
        <taxon>Araneoidea</taxon>
        <taxon>Araneidae</taxon>
        <taxon>Larinioides</taxon>
    </lineage>
</organism>
<feature type="transmembrane region" description="Helical" evidence="11">
    <location>
        <begin position="381"/>
        <end position="399"/>
    </location>
</feature>
<dbReference type="EC" id="2.4.1.-" evidence="11"/>
<feature type="transmembrane region" description="Helical" evidence="11">
    <location>
        <begin position="463"/>
        <end position="481"/>
    </location>
</feature>
<evidence type="ECO:0000313" key="13">
    <source>
        <dbReference type="Proteomes" id="UP001497382"/>
    </source>
</evidence>
<keyword evidence="4 11" id="KW-0337">GPI-anchor biosynthesis</keyword>
<keyword evidence="9 11" id="KW-1133">Transmembrane helix</keyword>
<feature type="transmembrane region" description="Helical" evidence="11">
    <location>
        <begin position="6"/>
        <end position="24"/>
    </location>
</feature>
<feature type="transmembrane region" description="Helical" evidence="11">
    <location>
        <begin position="80"/>
        <end position="105"/>
    </location>
</feature>
<evidence type="ECO:0000256" key="1">
    <source>
        <dbReference type="ARBA" id="ARBA00004477"/>
    </source>
</evidence>
<keyword evidence="13" id="KW-1185">Reference proteome</keyword>
<dbReference type="PANTHER" id="PTHR12468:SF2">
    <property type="entry name" value="GPI MANNOSYLTRANSFERASE 2"/>
    <property type="match status" value="1"/>
</dbReference>
<comment type="similarity">
    <text evidence="3 11">Belongs to the PIGV family.</text>
</comment>
<evidence type="ECO:0000256" key="7">
    <source>
        <dbReference type="ARBA" id="ARBA00022692"/>
    </source>
</evidence>
<dbReference type="GO" id="GO:0005789">
    <property type="term" value="C:endoplasmic reticulum membrane"/>
    <property type="evidence" value="ECO:0007669"/>
    <property type="project" value="UniProtKB-SubCell"/>
</dbReference>
<dbReference type="EMBL" id="CAXIEN010000339">
    <property type="protein sequence ID" value="CAL1294154.1"/>
    <property type="molecule type" value="Genomic_DNA"/>
</dbReference>
<comment type="subcellular location">
    <subcellularLocation>
        <location evidence="1 11">Endoplasmic reticulum membrane</location>
        <topology evidence="1 11">Multi-pass membrane protein</topology>
    </subcellularLocation>
</comment>
<dbReference type="PANTHER" id="PTHR12468">
    <property type="entry name" value="GPI MANNOSYLTRANSFERASE 2"/>
    <property type="match status" value="1"/>
</dbReference>
<dbReference type="Proteomes" id="UP001497382">
    <property type="component" value="Unassembled WGS sequence"/>
</dbReference>
<dbReference type="AlphaFoldDB" id="A0AAV2BFB4"/>
<dbReference type="GO" id="GO:0031501">
    <property type="term" value="C:mannosyltransferase complex"/>
    <property type="evidence" value="ECO:0007669"/>
    <property type="project" value="TreeGrafter"/>
</dbReference>